<dbReference type="EMBL" id="JAWDGP010003871">
    <property type="protein sequence ID" value="KAK3769999.1"/>
    <property type="molecule type" value="Genomic_DNA"/>
</dbReference>
<accession>A0AAE0ZIE9</accession>
<comment type="caution">
    <text evidence="2">The sequence shown here is derived from an EMBL/GenBank/DDBJ whole genome shotgun (WGS) entry which is preliminary data.</text>
</comment>
<evidence type="ECO:0000313" key="2">
    <source>
        <dbReference type="EMBL" id="KAK3769999.1"/>
    </source>
</evidence>
<evidence type="ECO:0000313" key="3">
    <source>
        <dbReference type="Proteomes" id="UP001283361"/>
    </source>
</evidence>
<reference evidence="2" key="1">
    <citation type="journal article" date="2023" name="G3 (Bethesda)">
        <title>A reference genome for the long-term kleptoplast-retaining sea slug Elysia crispata morphotype clarki.</title>
        <authorList>
            <person name="Eastman K.E."/>
            <person name="Pendleton A.L."/>
            <person name="Shaikh M.A."/>
            <person name="Suttiyut T."/>
            <person name="Ogas R."/>
            <person name="Tomko P."/>
            <person name="Gavelis G."/>
            <person name="Widhalm J.R."/>
            <person name="Wisecaver J.H."/>
        </authorList>
    </citation>
    <scope>NUCLEOTIDE SEQUENCE</scope>
    <source>
        <strain evidence="2">ECLA1</strain>
    </source>
</reference>
<sequence length="223" mass="24730">MFMFTRSADSGLLNERQAADAKRGGRPRLVFGLDVNLPCRPETRRGEGGGVKESEDYCSRGRMEGSGPPRASEARQKKKLEGSHLLPDIIFLTSFPGCLFKLLVSDFLLTSKDPFSKTSPHPRTLIALFGRRLDLDLGLDKPKRSDLSLHAPQFTDKTRTARVHASQIQRVPVIHQSPERCGLTATGWPLSPNQSKSLDFMETLPPPHRLVGSIQKEGEMGKD</sequence>
<feature type="compositionally biased region" description="Basic and acidic residues" evidence="1">
    <location>
        <begin position="42"/>
        <end position="63"/>
    </location>
</feature>
<feature type="region of interest" description="Disordered" evidence="1">
    <location>
        <begin position="42"/>
        <end position="78"/>
    </location>
</feature>
<protein>
    <submittedName>
        <fullName evidence="2">Uncharacterized protein</fullName>
    </submittedName>
</protein>
<organism evidence="2 3">
    <name type="scientific">Elysia crispata</name>
    <name type="common">lettuce slug</name>
    <dbReference type="NCBI Taxonomy" id="231223"/>
    <lineage>
        <taxon>Eukaryota</taxon>
        <taxon>Metazoa</taxon>
        <taxon>Spiralia</taxon>
        <taxon>Lophotrochozoa</taxon>
        <taxon>Mollusca</taxon>
        <taxon>Gastropoda</taxon>
        <taxon>Heterobranchia</taxon>
        <taxon>Euthyneura</taxon>
        <taxon>Panpulmonata</taxon>
        <taxon>Sacoglossa</taxon>
        <taxon>Placobranchoidea</taxon>
        <taxon>Plakobranchidae</taxon>
        <taxon>Elysia</taxon>
    </lineage>
</organism>
<name>A0AAE0ZIE9_9GAST</name>
<proteinExistence type="predicted"/>
<dbReference type="AlphaFoldDB" id="A0AAE0ZIE9"/>
<evidence type="ECO:0000256" key="1">
    <source>
        <dbReference type="SAM" id="MobiDB-lite"/>
    </source>
</evidence>
<gene>
    <name evidence="2" type="ORF">RRG08_061970</name>
</gene>
<keyword evidence="3" id="KW-1185">Reference proteome</keyword>
<dbReference type="Proteomes" id="UP001283361">
    <property type="component" value="Unassembled WGS sequence"/>
</dbReference>